<reference evidence="6 7" key="1">
    <citation type="submission" date="2018-03" db="EMBL/GenBank/DDBJ databases">
        <title>Genomic Encyclopedia of Archaeal and Bacterial Type Strains, Phase II (KMG-II): from individual species to whole genera.</title>
        <authorList>
            <person name="Goeker M."/>
        </authorList>
    </citation>
    <scope>NUCLEOTIDE SEQUENCE [LARGE SCALE GENOMIC DNA]</scope>
    <source>
        <strain evidence="6 7">DSM 100065</strain>
    </source>
</reference>
<dbReference type="PROSITE" id="PS50977">
    <property type="entry name" value="HTH_TETR_2"/>
    <property type="match status" value="1"/>
</dbReference>
<evidence type="ECO:0000256" key="3">
    <source>
        <dbReference type="ARBA" id="ARBA00023163"/>
    </source>
</evidence>
<dbReference type="RefSeq" id="WP_106348351.1">
    <property type="nucleotide sequence ID" value="NZ_PVUE01000004.1"/>
</dbReference>
<dbReference type="Proteomes" id="UP000237752">
    <property type="component" value="Unassembled WGS sequence"/>
</dbReference>
<keyword evidence="1" id="KW-0805">Transcription regulation</keyword>
<dbReference type="GO" id="GO:0003700">
    <property type="term" value="F:DNA-binding transcription factor activity"/>
    <property type="evidence" value="ECO:0007669"/>
    <property type="project" value="TreeGrafter"/>
</dbReference>
<dbReference type="PANTHER" id="PTHR30055">
    <property type="entry name" value="HTH-TYPE TRANSCRIPTIONAL REGULATOR RUTR"/>
    <property type="match status" value="1"/>
</dbReference>
<evidence type="ECO:0000313" key="6">
    <source>
        <dbReference type="EMBL" id="PRZ42819.1"/>
    </source>
</evidence>
<feature type="DNA-binding region" description="H-T-H motif" evidence="4">
    <location>
        <begin position="54"/>
        <end position="73"/>
    </location>
</feature>
<dbReference type="Pfam" id="PF00440">
    <property type="entry name" value="TetR_N"/>
    <property type="match status" value="1"/>
</dbReference>
<dbReference type="AlphaFoldDB" id="A0A2T1A2I4"/>
<feature type="domain" description="HTH tetR-type" evidence="5">
    <location>
        <begin position="31"/>
        <end position="91"/>
    </location>
</feature>
<dbReference type="InterPro" id="IPR050109">
    <property type="entry name" value="HTH-type_TetR-like_transc_reg"/>
</dbReference>
<comment type="caution">
    <text evidence="6">The sequence shown here is derived from an EMBL/GenBank/DDBJ whole genome shotgun (WGS) entry which is preliminary data.</text>
</comment>
<dbReference type="EMBL" id="PVUE01000004">
    <property type="protein sequence ID" value="PRZ42819.1"/>
    <property type="molecule type" value="Genomic_DNA"/>
</dbReference>
<evidence type="ECO:0000313" key="7">
    <source>
        <dbReference type="Proteomes" id="UP000237752"/>
    </source>
</evidence>
<keyword evidence="2 4" id="KW-0238">DNA-binding</keyword>
<sequence length="235" mass="26262">MLGNTLTVESAIEEYRRRYAAAEAAHNGSRSDLRQKIMDATLELAASEGVAGASVRKIASAVEMRVATMYSYFPGGKDELVSEAMLQRVQEFYANQASGLRSDDQAIENLRSLVFRHVRWSLDHPKSTPAWEVIVASDRISPVLSEHVRSELERMATDYRALLVRLLLVLGVEAPDTAGFAEMLVILCNDAFRWTGRGQRLQQPLAAEEFAWIAIRGAINLRDTNRSHSHSVRPH</sequence>
<dbReference type="InterPro" id="IPR009057">
    <property type="entry name" value="Homeodomain-like_sf"/>
</dbReference>
<dbReference type="SUPFAM" id="SSF46689">
    <property type="entry name" value="Homeodomain-like"/>
    <property type="match status" value="1"/>
</dbReference>
<evidence type="ECO:0000256" key="2">
    <source>
        <dbReference type="ARBA" id="ARBA00023125"/>
    </source>
</evidence>
<evidence type="ECO:0000259" key="5">
    <source>
        <dbReference type="PROSITE" id="PS50977"/>
    </source>
</evidence>
<evidence type="ECO:0000256" key="1">
    <source>
        <dbReference type="ARBA" id="ARBA00023015"/>
    </source>
</evidence>
<proteinExistence type="predicted"/>
<dbReference type="OrthoDB" id="4567939at2"/>
<dbReference type="GO" id="GO:0000976">
    <property type="term" value="F:transcription cis-regulatory region binding"/>
    <property type="evidence" value="ECO:0007669"/>
    <property type="project" value="TreeGrafter"/>
</dbReference>
<keyword evidence="3" id="KW-0804">Transcription</keyword>
<dbReference type="InterPro" id="IPR001647">
    <property type="entry name" value="HTH_TetR"/>
</dbReference>
<dbReference type="PANTHER" id="PTHR30055:SF234">
    <property type="entry name" value="HTH-TYPE TRANSCRIPTIONAL REGULATOR BETI"/>
    <property type="match status" value="1"/>
</dbReference>
<gene>
    <name evidence="6" type="ORF">CLV47_104167</name>
</gene>
<dbReference type="Gene3D" id="1.10.357.10">
    <property type="entry name" value="Tetracycline Repressor, domain 2"/>
    <property type="match status" value="1"/>
</dbReference>
<evidence type="ECO:0000256" key="4">
    <source>
        <dbReference type="PROSITE-ProRule" id="PRU00335"/>
    </source>
</evidence>
<keyword evidence="7" id="KW-1185">Reference proteome</keyword>
<accession>A0A2T1A2I4</accession>
<protein>
    <submittedName>
        <fullName evidence="6">TetR family transcriptional regulator</fullName>
    </submittedName>
</protein>
<organism evidence="6 7">
    <name type="scientific">Antricoccus suffuscus</name>
    <dbReference type="NCBI Taxonomy" id="1629062"/>
    <lineage>
        <taxon>Bacteria</taxon>
        <taxon>Bacillati</taxon>
        <taxon>Actinomycetota</taxon>
        <taxon>Actinomycetes</taxon>
        <taxon>Geodermatophilales</taxon>
        <taxon>Antricoccaceae</taxon>
        <taxon>Antricoccus</taxon>
    </lineage>
</organism>
<name>A0A2T1A2I4_9ACTN</name>